<dbReference type="PROSITE" id="PS01360">
    <property type="entry name" value="ZF_MYND_1"/>
    <property type="match status" value="1"/>
</dbReference>
<dbReference type="VEuPathDB" id="VectorBase:AAQUA_000955"/>
<dbReference type="SUPFAM" id="SSF144232">
    <property type="entry name" value="HIT/MYND zinc finger-like"/>
    <property type="match status" value="1"/>
</dbReference>
<evidence type="ECO:0000256" key="3">
    <source>
        <dbReference type="ARBA" id="ARBA00022833"/>
    </source>
</evidence>
<dbReference type="InterPro" id="IPR002893">
    <property type="entry name" value="Znf_MYND"/>
</dbReference>
<dbReference type="PROSITE" id="PS50865">
    <property type="entry name" value="ZF_MYND_2"/>
    <property type="match status" value="1"/>
</dbReference>
<sequence length="352" mass="40052">MTTTSVDLGFLEPCDSWLLTNKFFRSKLGGKPAWLELKNLPKPEEVLCTRCDKPLAFLCQVYAPIEENDGCFHRVLYVFVCISASCEPDGNGRTIKVLRSQLPRRNAFYDYNPPDETVESPAVVSPVPLCVVCGCRGPKRCGRCQLVNYCGVVHQRLDWNAGHKPVCGQEDSTVAAQRKHNTFVFSECEIVTEPEEHESKPKLSEEENEKRQMEEFERLKSEGKVGVLDELPEEELEKYAGTVDQAEDKVFARFKKRTADAPDQVLRYERGGTPLWLSPIVPQTVPDCERCGSRRIFEFQVMPQLLSFLERDELDWGTLACYTCEASCNNAEGYTEEWIFRQDVIDTTKPAN</sequence>
<dbReference type="EMBL" id="GAMD01002590">
    <property type="protein sequence ID" value="JAA99000.1"/>
    <property type="molecule type" value="mRNA"/>
</dbReference>
<dbReference type="Pfam" id="PF01753">
    <property type="entry name" value="zf-MYND"/>
    <property type="match status" value="1"/>
</dbReference>
<evidence type="ECO:0000256" key="1">
    <source>
        <dbReference type="ARBA" id="ARBA00022723"/>
    </source>
</evidence>
<keyword evidence="3" id="KW-0862">Zinc</keyword>
<dbReference type="PANTHER" id="PTHR12298:SF4">
    <property type="entry name" value="PROGRAMMED CELL DEATH PROTEIN 2"/>
    <property type="match status" value="1"/>
</dbReference>
<dbReference type="PANTHER" id="PTHR12298">
    <property type="entry name" value="PCDC2 PROGRAMMED CELL DEATH PROTEIN 2 -RELATED"/>
    <property type="match status" value="1"/>
</dbReference>
<feature type="domain" description="MYND-type" evidence="5">
    <location>
        <begin position="130"/>
        <end position="167"/>
    </location>
</feature>
<keyword evidence="2 4" id="KW-0863">Zinc-finger</keyword>
<organism evidence="6">
    <name type="scientific">Anopheles aquasalis</name>
    <name type="common">Malaria mosquito</name>
    <dbReference type="NCBI Taxonomy" id="42839"/>
    <lineage>
        <taxon>Eukaryota</taxon>
        <taxon>Metazoa</taxon>
        <taxon>Ecdysozoa</taxon>
        <taxon>Arthropoda</taxon>
        <taxon>Hexapoda</taxon>
        <taxon>Insecta</taxon>
        <taxon>Pterygota</taxon>
        <taxon>Neoptera</taxon>
        <taxon>Endopterygota</taxon>
        <taxon>Diptera</taxon>
        <taxon>Nematocera</taxon>
        <taxon>Culicoidea</taxon>
        <taxon>Culicidae</taxon>
        <taxon>Anophelinae</taxon>
        <taxon>Anopheles</taxon>
    </lineage>
</organism>
<dbReference type="Pfam" id="PF04194">
    <property type="entry name" value="PDCD2_C"/>
    <property type="match status" value="1"/>
</dbReference>
<reference evidence="6" key="1">
    <citation type="submission" date="2013-07" db="EMBL/GenBank/DDBJ databases">
        <title>Transcriptome sequencing and developmental regulation of gene expression in Anopheles aquasalis.</title>
        <authorList>
            <consortium name="Brazilian Malaria Network (MCT/CNPq/MS/SCTIE/DECIT/PRONEX 555648/2009-5) and Research Network on Bioactive Molecules from Arthropod Vectors (NAP-MOBIARVE"/>
            <consortium name="University of Sao Paulo)"/>
            <person name="Marinotti O."/>
            <person name="Ribeiro J.M.C."/>
            <person name="Costa-da-Silva A.L."/>
            <person name="Silva M.C.P."/>
            <person name="Lopes A.R."/>
            <person name="Barros M.S."/>
            <person name="Sa-Nunes A."/>
            <person name="Konjin B.B."/>
            <person name="Carvalho E."/>
            <person name="Suesdek L."/>
            <person name="Silva-Neto M.A.C."/>
            <person name="Capurro M.L."/>
        </authorList>
    </citation>
    <scope>NUCLEOTIDE SEQUENCE</scope>
    <source>
        <tissue evidence="6">Whole body</tissue>
    </source>
</reference>
<dbReference type="GO" id="GO:0005634">
    <property type="term" value="C:nucleus"/>
    <property type="evidence" value="ECO:0007669"/>
    <property type="project" value="TreeGrafter"/>
</dbReference>
<keyword evidence="1" id="KW-0479">Metal-binding</keyword>
<dbReference type="GO" id="GO:0008270">
    <property type="term" value="F:zinc ion binding"/>
    <property type="evidence" value="ECO:0007669"/>
    <property type="project" value="UniProtKB-KW"/>
</dbReference>
<name>T1DNT4_ANOAQ</name>
<dbReference type="InterPro" id="IPR007320">
    <property type="entry name" value="PDCD2_C"/>
</dbReference>
<dbReference type="GO" id="GO:0005737">
    <property type="term" value="C:cytoplasm"/>
    <property type="evidence" value="ECO:0007669"/>
    <property type="project" value="InterPro"/>
</dbReference>
<proteinExistence type="evidence at transcript level"/>
<evidence type="ECO:0000259" key="5">
    <source>
        <dbReference type="PROSITE" id="PS50865"/>
    </source>
</evidence>
<evidence type="ECO:0000256" key="4">
    <source>
        <dbReference type="PROSITE-ProRule" id="PRU00134"/>
    </source>
</evidence>
<dbReference type="AlphaFoldDB" id="T1DNT4"/>
<protein>
    <submittedName>
        <fullName evidence="6">Putative pcdc2/rp-8 programmed cell death protein</fullName>
    </submittedName>
</protein>
<accession>T1DNT4</accession>
<dbReference type="Gene3D" id="6.10.140.2220">
    <property type="match status" value="1"/>
</dbReference>
<evidence type="ECO:0000256" key="2">
    <source>
        <dbReference type="ARBA" id="ARBA00022771"/>
    </source>
</evidence>
<evidence type="ECO:0000313" key="6">
    <source>
        <dbReference type="EMBL" id="JAA99000.1"/>
    </source>
</evidence>